<feature type="compositionally biased region" description="Basic residues" evidence="1">
    <location>
        <begin position="299"/>
        <end position="310"/>
    </location>
</feature>
<evidence type="ECO:0000256" key="1">
    <source>
        <dbReference type="SAM" id="MobiDB-lite"/>
    </source>
</evidence>
<feature type="region of interest" description="Disordered" evidence="1">
    <location>
        <begin position="41"/>
        <end position="103"/>
    </location>
</feature>
<feature type="compositionally biased region" description="Basic and acidic residues" evidence="1">
    <location>
        <begin position="119"/>
        <end position="131"/>
    </location>
</feature>
<name>A0AAV5EQY7_ELECO</name>
<keyword evidence="3" id="KW-1185">Reference proteome</keyword>
<feature type="compositionally biased region" description="Basic and acidic residues" evidence="1">
    <location>
        <begin position="236"/>
        <end position="246"/>
    </location>
</feature>
<feature type="compositionally biased region" description="Basic residues" evidence="1">
    <location>
        <begin position="175"/>
        <end position="199"/>
    </location>
</feature>
<reference evidence="2" key="2">
    <citation type="submission" date="2021-12" db="EMBL/GenBank/DDBJ databases">
        <title>Resequencing data analysis of finger millet.</title>
        <authorList>
            <person name="Hatakeyama M."/>
            <person name="Aluri S."/>
            <person name="Balachadran M.T."/>
            <person name="Sivarajan S.R."/>
            <person name="Poveda L."/>
            <person name="Shimizu-Inatsugi R."/>
            <person name="Schlapbach R."/>
            <person name="Sreeman S.M."/>
            <person name="Shimizu K.K."/>
        </authorList>
    </citation>
    <scope>NUCLEOTIDE SEQUENCE</scope>
</reference>
<protein>
    <submittedName>
        <fullName evidence="2">Uncharacterized protein</fullName>
    </submittedName>
</protein>
<organism evidence="2 3">
    <name type="scientific">Eleusine coracana subsp. coracana</name>
    <dbReference type="NCBI Taxonomy" id="191504"/>
    <lineage>
        <taxon>Eukaryota</taxon>
        <taxon>Viridiplantae</taxon>
        <taxon>Streptophyta</taxon>
        <taxon>Embryophyta</taxon>
        <taxon>Tracheophyta</taxon>
        <taxon>Spermatophyta</taxon>
        <taxon>Magnoliopsida</taxon>
        <taxon>Liliopsida</taxon>
        <taxon>Poales</taxon>
        <taxon>Poaceae</taxon>
        <taxon>PACMAD clade</taxon>
        <taxon>Chloridoideae</taxon>
        <taxon>Cynodonteae</taxon>
        <taxon>Eleusininae</taxon>
        <taxon>Eleusine</taxon>
    </lineage>
</organism>
<feature type="compositionally biased region" description="Low complexity" evidence="1">
    <location>
        <begin position="94"/>
        <end position="103"/>
    </location>
</feature>
<comment type="caution">
    <text evidence="2">The sequence shown here is derived from an EMBL/GenBank/DDBJ whole genome shotgun (WGS) entry which is preliminary data.</text>
</comment>
<feature type="compositionally biased region" description="Low complexity" evidence="1">
    <location>
        <begin position="200"/>
        <end position="211"/>
    </location>
</feature>
<feature type="compositionally biased region" description="Polar residues" evidence="1">
    <location>
        <begin position="153"/>
        <end position="170"/>
    </location>
</feature>
<accession>A0AAV5EQY7</accession>
<feature type="region of interest" description="Disordered" evidence="1">
    <location>
        <begin position="119"/>
        <end position="312"/>
    </location>
</feature>
<gene>
    <name evidence="2" type="primary">gb13048</name>
    <name evidence="2" type="ORF">PR202_gb13048</name>
</gene>
<evidence type="ECO:0000313" key="3">
    <source>
        <dbReference type="Proteomes" id="UP001054889"/>
    </source>
</evidence>
<dbReference type="AlphaFoldDB" id="A0AAV5EQY7"/>
<feature type="region of interest" description="Disordered" evidence="1">
    <location>
        <begin position="334"/>
        <end position="355"/>
    </location>
</feature>
<feature type="compositionally biased region" description="Low complexity" evidence="1">
    <location>
        <begin position="282"/>
        <end position="298"/>
    </location>
</feature>
<reference evidence="2" key="1">
    <citation type="journal article" date="2018" name="DNA Res.">
        <title>Multiple hybrid de novo genome assembly of finger millet, an orphan allotetraploid crop.</title>
        <authorList>
            <person name="Hatakeyama M."/>
            <person name="Aluri S."/>
            <person name="Balachadran M.T."/>
            <person name="Sivarajan S.R."/>
            <person name="Patrignani A."/>
            <person name="Gruter S."/>
            <person name="Poveda L."/>
            <person name="Shimizu-Inatsugi R."/>
            <person name="Baeten J."/>
            <person name="Francoijs K.J."/>
            <person name="Nataraja K.N."/>
            <person name="Reddy Y.A.N."/>
            <person name="Phadnis S."/>
            <person name="Ravikumar R.L."/>
            <person name="Schlapbach R."/>
            <person name="Sreeman S.M."/>
            <person name="Shimizu K.K."/>
        </authorList>
    </citation>
    <scope>NUCLEOTIDE SEQUENCE</scope>
</reference>
<dbReference type="Proteomes" id="UP001054889">
    <property type="component" value="Unassembled WGS sequence"/>
</dbReference>
<sequence length="355" mass="38834">MVAVMDDFDAEERPVHQGCMAGFLHLFDRPQILSGRRLHHAPRRLLSSSSGSATPSERSMQLGQATPAPSSPDATPPAAPRPSLQLPPLDLKDGGASSGVSAAPSWRLPRLSLDSRAVVDGRGKYRPREIRTPSPPPRRRRPGWTTGGRPASSRGSWASTPSRFTATEGIQQRMAGRRAARGSSGGRRRSGCRGGRSRRGSGSSTRPSSSARPRRSHANRGRRCRPSRQSRRRRGGRPDVTPDRDPAPGAWCRGGAGSTRARFSRSPPSRRRDTAGRSRFTARSSGAYGSAASRSPRAISRRSSRCSRRCSSRDSSATKHLLLLLLRQCARRRPSSSCARRTAPRRNHLRRRRRG</sequence>
<feature type="compositionally biased region" description="Basic residues" evidence="1">
    <location>
        <begin position="212"/>
        <end position="235"/>
    </location>
</feature>
<feature type="compositionally biased region" description="Low complexity" evidence="1">
    <location>
        <begin position="258"/>
        <end position="267"/>
    </location>
</feature>
<proteinExistence type="predicted"/>
<feature type="compositionally biased region" description="Low complexity" evidence="1">
    <location>
        <begin position="47"/>
        <end position="73"/>
    </location>
</feature>
<evidence type="ECO:0000313" key="2">
    <source>
        <dbReference type="EMBL" id="GJN25247.1"/>
    </source>
</evidence>
<dbReference type="EMBL" id="BQKI01000078">
    <property type="protein sequence ID" value="GJN25247.1"/>
    <property type="molecule type" value="Genomic_DNA"/>
</dbReference>
<feature type="compositionally biased region" description="Basic residues" evidence="1">
    <location>
        <begin position="342"/>
        <end position="355"/>
    </location>
</feature>